<reference evidence="1 2" key="2">
    <citation type="submission" date="2018-03" db="EMBL/GenBank/DDBJ databases">
        <title>Draft genome of Pseudomonas putida strain KH-18-2.</title>
        <authorList>
            <person name="Yoshizawa S."/>
            <person name="Khan N.H."/>
            <person name="Nishimura M."/>
            <person name="Chiura H.X."/>
            <person name="Ogura Y."/>
            <person name="Hayashi T."/>
            <person name="Kogure K."/>
        </authorList>
    </citation>
    <scope>NUCLEOTIDE SEQUENCE [LARGE SCALE GENOMIC DNA]</scope>
    <source>
        <strain evidence="1 2">KH-18-2</strain>
    </source>
</reference>
<comment type="caution">
    <text evidence="1">The sequence shown here is derived from an EMBL/GenBank/DDBJ whole genome shotgun (WGS) entry which is preliminary data.</text>
</comment>
<proteinExistence type="predicted"/>
<accession>A0A2S3XD09</accession>
<dbReference type="Proteomes" id="UP000237378">
    <property type="component" value="Unassembled WGS sequence"/>
</dbReference>
<protein>
    <submittedName>
        <fullName evidence="1">Uncharacterized protein</fullName>
    </submittedName>
</protein>
<gene>
    <name evidence="1" type="ORF">BGP82_00520</name>
</gene>
<dbReference type="AlphaFoldDB" id="A0A2S3XD09"/>
<dbReference type="EMBL" id="MING01000019">
    <property type="protein sequence ID" value="POG12982.1"/>
    <property type="molecule type" value="Genomic_DNA"/>
</dbReference>
<name>A0A2S3XD09_PSEPU</name>
<reference evidence="1 2" key="1">
    <citation type="submission" date="2016-08" db="EMBL/GenBank/DDBJ databases">
        <authorList>
            <person name="Seilhamer J.J."/>
        </authorList>
    </citation>
    <scope>NUCLEOTIDE SEQUENCE [LARGE SCALE GENOMIC DNA]</scope>
    <source>
        <strain evidence="1 2">KH-18-2</strain>
    </source>
</reference>
<evidence type="ECO:0000313" key="1">
    <source>
        <dbReference type="EMBL" id="POG12982.1"/>
    </source>
</evidence>
<evidence type="ECO:0000313" key="2">
    <source>
        <dbReference type="Proteomes" id="UP000237378"/>
    </source>
</evidence>
<sequence>MAEYPTVDVVGEGFRDTVRVTNALHLAVGLALQRGGLVQRVRYRDQLLALVIAVIRALARAVRYRSTWARAFHHRYLDL</sequence>
<organism evidence="1 2">
    <name type="scientific">Pseudomonas putida</name>
    <name type="common">Arthrobacter siderocapsulatus</name>
    <dbReference type="NCBI Taxonomy" id="303"/>
    <lineage>
        <taxon>Bacteria</taxon>
        <taxon>Pseudomonadati</taxon>
        <taxon>Pseudomonadota</taxon>
        <taxon>Gammaproteobacteria</taxon>
        <taxon>Pseudomonadales</taxon>
        <taxon>Pseudomonadaceae</taxon>
        <taxon>Pseudomonas</taxon>
    </lineage>
</organism>